<dbReference type="GO" id="GO:0046872">
    <property type="term" value="F:metal ion binding"/>
    <property type="evidence" value="ECO:0007669"/>
    <property type="project" value="InterPro"/>
</dbReference>
<dbReference type="Pfam" id="PF09423">
    <property type="entry name" value="PhoD"/>
    <property type="match status" value="1"/>
</dbReference>
<dbReference type="Gene3D" id="2.60.40.380">
    <property type="entry name" value="Purple acid phosphatase-like, N-terminal"/>
    <property type="match status" value="1"/>
</dbReference>
<dbReference type="InterPro" id="IPR008963">
    <property type="entry name" value="Purple_acid_Pase-like_N"/>
</dbReference>
<proteinExistence type="predicted"/>
<evidence type="ECO:0000313" key="6">
    <source>
        <dbReference type="EMBL" id="CAA6830013.1"/>
    </source>
</evidence>
<dbReference type="PANTHER" id="PTHR43606:SF7">
    <property type="entry name" value="PHOSPHATASE, PUTATIVE (AFU_ORTHOLOGUE AFUA_6G08710)-RELATED"/>
    <property type="match status" value="1"/>
</dbReference>
<dbReference type="GO" id="GO:0003993">
    <property type="term" value="F:acid phosphatase activity"/>
    <property type="evidence" value="ECO:0007669"/>
    <property type="project" value="InterPro"/>
</dbReference>
<dbReference type="InterPro" id="IPR018946">
    <property type="entry name" value="PhoD-like_MPP"/>
</dbReference>
<feature type="domain" description="Phospholipase D N-terminal" evidence="4">
    <location>
        <begin position="40"/>
        <end position="127"/>
    </location>
</feature>
<dbReference type="CDD" id="cd07389">
    <property type="entry name" value="MPP_PhoD"/>
    <property type="match status" value="1"/>
</dbReference>
<dbReference type="InterPro" id="IPR052900">
    <property type="entry name" value="Phospholipid_Metab_Enz"/>
</dbReference>
<dbReference type="InterPro" id="IPR032093">
    <property type="entry name" value="PhoD_N"/>
</dbReference>
<dbReference type="Pfam" id="PF16655">
    <property type="entry name" value="PhoD_N"/>
    <property type="match status" value="1"/>
</dbReference>
<evidence type="ECO:0000256" key="1">
    <source>
        <dbReference type="ARBA" id="ARBA00022729"/>
    </source>
</evidence>
<feature type="signal peptide" evidence="2">
    <location>
        <begin position="1"/>
        <end position="19"/>
    </location>
</feature>
<reference evidence="6" key="1">
    <citation type="submission" date="2020-01" db="EMBL/GenBank/DDBJ databases">
        <authorList>
            <person name="Meier V. D."/>
            <person name="Meier V D."/>
        </authorList>
    </citation>
    <scope>NUCLEOTIDE SEQUENCE</scope>
    <source>
        <strain evidence="6">HLG_WM_MAG_10</strain>
    </source>
</reference>
<evidence type="ECO:0000256" key="2">
    <source>
        <dbReference type="SAM" id="SignalP"/>
    </source>
</evidence>
<dbReference type="InterPro" id="IPR029052">
    <property type="entry name" value="Metallo-depent_PP-like"/>
</dbReference>
<dbReference type="InterPro" id="IPR038607">
    <property type="entry name" value="PhoD-like_sf"/>
</dbReference>
<feature type="domain" description="Secretion system C-terminal sorting" evidence="5">
    <location>
        <begin position="542"/>
        <end position="618"/>
    </location>
</feature>
<dbReference type="EMBL" id="CACVAQ010000529">
    <property type="protein sequence ID" value="CAA6830013.1"/>
    <property type="molecule type" value="Genomic_DNA"/>
</dbReference>
<dbReference type="Gene3D" id="3.60.21.70">
    <property type="entry name" value="PhoD-like phosphatase"/>
    <property type="match status" value="1"/>
</dbReference>
<sequence>MKTVLTLCLFLGLSLLLQAQHPNHNATRSGARSSLAPFYHGVASGDPLSDAVIIWTRVTTIDTVETVKWRMATDTAMANVIDSGLVITSNAIDYTVKVDVRNLTPNTFYYYEFESDGAFSVTGRTKTAPVGDVDSLRFAVVSCASYAHGYFNAYDRITERNDVSAILHLGDYYYEYGDGQYGSDRTYEPSTEAINLSDYRMRLSHYRLDNSLMRLHQQYPFICIWDDHETADDSWYGGADNHDVTEGNWFNRKAEAIKAYYEWMPLRMPDPAVDTQRIYRKFRYGDLLELHMLDTRLQGREEQGFANANTPGRTILGADQFDWLCHNMDTSTAQWQIIGQQVMVAPFDINPFSFGQQYGNDDQWDAYATERTNLYDSIFANNVQNVVVLTGDIHTSWANDLPTSTYNGATGSGSAGVEFVVTSVTSPGLAAAQTAGASVLQTLNDHMKYIDLAEKGYYVLDVNKTRAQADWFYVDRIDQVSPVENYGASWKTDDGSRHLTDGVVAAIPNSSQIGFPAPLNPRNCPTSTTNLPESYKNVLLSIYPNPFNNQITIQYTITQDGPVHMHLFDALGRSLATQDFGQVSKGIQRATFNINNLVPGTYILVLDINGQKEQRVVVKK</sequence>
<accession>A0A6S6UN73</accession>
<name>A0A6S6UN73_9BACT</name>
<evidence type="ECO:0000259" key="4">
    <source>
        <dbReference type="Pfam" id="PF16655"/>
    </source>
</evidence>
<evidence type="ECO:0000259" key="3">
    <source>
        <dbReference type="Pfam" id="PF09423"/>
    </source>
</evidence>
<gene>
    <name evidence="6" type="ORF">HELGO_WM26288</name>
</gene>
<keyword evidence="1 2" id="KW-0732">Signal</keyword>
<dbReference type="Pfam" id="PF18962">
    <property type="entry name" value="Por_Secre_tail"/>
    <property type="match status" value="1"/>
</dbReference>
<evidence type="ECO:0000259" key="5">
    <source>
        <dbReference type="Pfam" id="PF18962"/>
    </source>
</evidence>
<feature type="chain" id="PRO_5027700897" evidence="2">
    <location>
        <begin position="20"/>
        <end position="620"/>
    </location>
</feature>
<protein>
    <submittedName>
        <fullName evidence="6">Uncharacterized protein</fullName>
    </submittedName>
</protein>
<dbReference type="NCBIfam" id="TIGR04183">
    <property type="entry name" value="Por_Secre_tail"/>
    <property type="match status" value="1"/>
</dbReference>
<dbReference type="AlphaFoldDB" id="A0A6S6UN73"/>
<dbReference type="SUPFAM" id="SSF49363">
    <property type="entry name" value="Purple acid phosphatase, N-terminal domain"/>
    <property type="match status" value="1"/>
</dbReference>
<dbReference type="SUPFAM" id="SSF56300">
    <property type="entry name" value="Metallo-dependent phosphatases"/>
    <property type="match status" value="1"/>
</dbReference>
<organism evidence="6">
    <name type="scientific">uncultured Aureispira sp</name>
    <dbReference type="NCBI Taxonomy" id="1331704"/>
    <lineage>
        <taxon>Bacteria</taxon>
        <taxon>Pseudomonadati</taxon>
        <taxon>Bacteroidota</taxon>
        <taxon>Saprospiria</taxon>
        <taxon>Saprospirales</taxon>
        <taxon>Saprospiraceae</taxon>
        <taxon>Aureispira</taxon>
        <taxon>environmental samples</taxon>
    </lineage>
</organism>
<dbReference type="PANTHER" id="PTHR43606">
    <property type="entry name" value="PHOSPHATASE, PUTATIVE (AFU_ORTHOLOGUE AFUA_6G08710)-RELATED"/>
    <property type="match status" value="1"/>
</dbReference>
<feature type="domain" description="PhoD-like phosphatase metallophosphatase" evidence="3">
    <location>
        <begin position="138"/>
        <end position="471"/>
    </location>
</feature>
<dbReference type="InterPro" id="IPR026444">
    <property type="entry name" value="Secre_tail"/>
</dbReference>